<comment type="caution">
    <text evidence="1">The sequence shown here is derived from an EMBL/GenBank/DDBJ whole genome shotgun (WGS) entry which is preliminary data.</text>
</comment>
<dbReference type="Proteomes" id="UP000236520">
    <property type="component" value="Unassembled WGS sequence"/>
</dbReference>
<dbReference type="InterPro" id="IPR036884">
    <property type="entry name" value="2Fe-2S-bd_dom_sf"/>
</dbReference>
<keyword evidence="2" id="KW-1185">Reference proteome</keyword>
<evidence type="ECO:0000313" key="2">
    <source>
        <dbReference type="Proteomes" id="UP000236520"/>
    </source>
</evidence>
<organism evidence="1 2">
    <name type="scientific">Streptomyces malaysiensis</name>
    <dbReference type="NCBI Taxonomy" id="92644"/>
    <lineage>
        <taxon>Bacteria</taxon>
        <taxon>Bacillati</taxon>
        <taxon>Actinomycetota</taxon>
        <taxon>Actinomycetes</taxon>
        <taxon>Kitasatosporales</taxon>
        <taxon>Streptomycetaceae</taxon>
        <taxon>Streptomyces</taxon>
        <taxon>Streptomyces violaceusniger group</taxon>
    </lineage>
</organism>
<protein>
    <submittedName>
        <fullName evidence="1">Uncharacterized protein</fullName>
    </submittedName>
</protein>
<dbReference type="KEGG" id="smal:SMALA_1244"/>
<gene>
    <name evidence="1" type="ORF">SMF913_11982</name>
</gene>
<sequence length="43" mass="4826">MVHRAAEEGREITDSDLDGIRNICRCGTYFRIRAAIEAGAEKM</sequence>
<proteinExistence type="predicted"/>
<dbReference type="SUPFAM" id="SSF47741">
    <property type="entry name" value="CO dehydrogenase ISP C-domain like"/>
    <property type="match status" value="1"/>
</dbReference>
<reference evidence="1 2" key="1">
    <citation type="submission" date="2015-09" db="EMBL/GenBank/DDBJ databases">
        <title>Genome sequence, genome mining and natural product profiling of a biocontrol bacterium Streptomyces malaysiensis F913.</title>
        <authorList>
            <person name="Xu Y."/>
            <person name="Wei J."/>
            <person name="Xie J."/>
            <person name="Li T."/>
            <person name="Zhou Z."/>
        </authorList>
    </citation>
    <scope>NUCLEOTIDE SEQUENCE [LARGE SCALE GENOMIC DNA]</scope>
    <source>
        <strain evidence="1 2">F913</strain>
    </source>
</reference>
<accession>A0A291SKQ7</accession>
<dbReference type="AlphaFoldDB" id="A0A291SKQ7"/>
<evidence type="ECO:0000313" key="1">
    <source>
        <dbReference type="EMBL" id="PNG95957.1"/>
    </source>
</evidence>
<name>A0A291SKQ7_STRMQ</name>
<dbReference type="EMBL" id="LJIW01000001">
    <property type="protein sequence ID" value="PNG95957.1"/>
    <property type="molecule type" value="Genomic_DNA"/>
</dbReference>